<proteinExistence type="predicted"/>
<dbReference type="SUPFAM" id="SSF56784">
    <property type="entry name" value="HAD-like"/>
    <property type="match status" value="1"/>
</dbReference>
<protein>
    <submittedName>
        <fullName evidence="1">HAD family hydrolase</fullName>
    </submittedName>
</protein>
<name>A0A369KYH1_9BACT</name>
<comment type="caution">
    <text evidence="1">The sequence shown here is derived from an EMBL/GenBank/DDBJ whole genome shotgun (WGS) entry which is preliminary data.</text>
</comment>
<evidence type="ECO:0000313" key="1">
    <source>
        <dbReference type="EMBL" id="RDB36236.1"/>
    </source>
</evidence>
<keyword evidence="1" id="KW-0378">Hydrolase</keyword>
<keyword evidence="2" id="KW-1185">Reference proteome</keyword>
<sequence>MFSNTLLFYPQRGAFIMKIRKENSEFKKVKQKSSELKRIRNRITLSGDWWDGKTHVLLDMDGTLINQPGALFHNLFALGVLFRMRSLGSFSKLIKAAQKTKEILLSSHSFKSNEEAFFETLSSELNANRKKIERFIAKFFDSDYPFICLFLHSDPNARKLVDLLHASNRHITLATNPVFGRREIELRLKASDLYLHDFDLVTSWDVMKSTKPHTQFFNDTLNKIGAAPERTIMIGNDPYYDLPAHILGIQTLLVGNKLTLKDIVESLEENMNTIKI</sequence>
<dbReference type="Pfam" id="PF00702">
    <property type="entry name" value="Hydrolase"/>
    <property type="match status" value="1"/>
</dbReference>
<dbReference type="AlphaFoldDB" id="A0A369KYH1"/>
<reference evidence="1" key="1">
    <citation type="submission" date="2018-04" db="EMBL/GenBank/DDBJ databases">
        <title>Draft genome sequence of the Candidatus Spirobacillus cienkowskii, a pathogen of freshwater Daphnia species, reconstructed from hemolymph metagenomic reads.</title>
        <authorList>
            <person name="Bresciani L."/>
            <person name="Lemos L.N."/>
            <person name="Wale N."/>
            <person name="Lin J.Y."/>
            <person name="Fernandes G.R."/>
            <person name="Duffy M.A."/>
            <person name="Rodrigues J.M."/>
        </authorList>
    </citation>
    <scope>NUCLEOTIDE SEQUENCE [LARGE SCALE GENOMIC DNA]</scope>
    <source>
        <strain evidence="1">Binning01</strain>
    </source>
</reference>
<dbReference type="GO" id="GO:0016787">
    <property type="term" value="F:hydrolase activity"/>
    <property type="evidence" value="ECO:0007669"/>
    <property type="project" value="UniProtKB-KW"/>
</dbReference>
<dbReference type="Gene3D" id="3.40.50.1000">
    <property type="entry name" value="HAD superfamily/HAD-like"/>
    <property type="match status" value="1"/>
</dbReference>
<organism evidence="1 2">
    <name type="scientific">Spirobacillus cienkowskii</name>
    <dbReference type="NCBI Taxonomy" id="495820"/>
    <lineage>
        <taxon>Bacteria</taxon>
        <taxon>Pseudomonadati</taxon>
        <taxon>Bdellovibrionota</taxon>
        <taxon>Oligoflexia</taxon>
        <taxon>Silvanigrellales</taxon>
        <taxon>Spirobacillus</taxon>
    </lineage>
</organism>
<evidence type="ECO:0000313" key="2">
    <source>
        <dbReference type="Proteomes" id="UP000253934"/>
    </source>
</evidence>
<gene>
    <name evidence="1" type="ORF">DCC88_06045</name>
</gene>
<dbReference type="Gene3D" id="1.10.150.520">
    <property type="match status" value="1"/>
</dbReference>
<dbReference type="EMBL" id="QOVW01000064">
    <property type="protein sequence ID" value="RDB36236.1"/>
    <property type="molecule type" value="Genomic_DNA"/>
</dbReference>
<dbReference type="InterPro" id="IPR023214">
    <property type="entry name" value="HAD_sf"/>
</dbReference>
<dbReference type="InterPro" id="IPR036412">
    <property type="entry name" value="HAD-like_sf"/>
</dbReference>
<accession>A0A369KYH1</accession>
<dbReference type="Proteomes" id="UP000253934">
    <property type="component" value="Unassembled WGS sequence"/>
</dbReference>